<proteinExistence type="predicted"/>
<dbReference type="PANTHER" id="PTHR35792">
    <property type="entry name" value="GENERAL STRESS PROTEIN"/>
    <property type="match status" value="1"/>
</dbReference>
<comment type="caution">
    <text evidence="1">The sequence shown here is derived from an EMBL/GenBank/DDBJ whole genome shotgun (WGS) entry which is preliminary data.</text>
</comment>
<sequence length="117" mass="13349">MVGFKSGLFWGAFFGGLAGLMNAPKSGKETREDLKHFIDMTTDDVNDVRYKVDNLRMSVQKLTQEGMDSIKTATDGIQTSLQHFEEETTPRINRIQRHIEDLTEDIEEQAEEINLNN</sequence>
<name>A0A839A2E3_9LACT</name>
<dbReference type="PANTHER" id="PTHR35792:SF3">
    <property type="entry name" value="IG HYPOTHETICAL 17707"/>
    <property type="match status" value="1"/>
</dbReference>
<protein>
    <submittedName>
        <fullName evidence="1">YtxH domain-containing protein</fullName>
    </submittedName>
</protein>
<dbReference type="InterPro" id="IPR052928">
    <property type="entry name" value="Desiccation-related_membrane"/>
</dbReference>
<dbReference type="Pfam" id="PF12732">
    <property type="entry name" value="YtxH"/>
    <property type="match status" value="1"/>
</dbReference>
<organism evidence="1 2">
    <name type="scientific">Ruoffia halotolerans</name>
    <dbReference type="NCBI Taxonomy" id="2748684"/>
    <lineage>
        <taxon>Bacteria</taxon>
        <taxon>Bacillati</taxon>
        <taxon>Bacillota</taxon>
        <taxon>Bacilli</taxon>
        <taxon>Lactobacillales</taxon>
        <taxon>Aerococcaceae</taxon>
        <taxon>Ruoffia</taxon>
    </lineage>
</organism>
<dbReference type="InterPro" id="IPR024623">
    <property type="entry name" value="YtxH"/>
</dbReference>
<dbReference type="EMBL" id="JACAOA010000001">
    <property type="protein sequence ID" value="MBA5728177.1"/>
    <property type="molecule type" value="Genomic_DNA"/>
</dbReference>
<keyword evidence="2" id="KW-1185">Reference proteome</keyword>
<gene>
    <name evidence="1" type="ORF">HW423_00010</name>
</gene>
<dbReference type="AlphaFoldDB" id="A0A839A2E3"/>
<evidence type="ECO:0000313" key="1">
    <source>
        <dbReference type="EMBL" id="MBA5728177.1"/>
    </source>
</evidence>
<evidence type="ECO:0000313" key="2">
    <source>
        <dbReference type="Proteomes" id="UP000571018"/>
    </source>
</evidence>
<dbReference type="Proteomes" id="UP000571018">
    <property type="component" value="Unassembled WGS sequence"/>
</dbReference>
<reference evidence="1 2" key="1">
    <citation type="submission" date="2020-06" db="EMBL/GenBank/DDBJ databases">
        <title>Reclassification of Facklamia ignava, Facklamia soureckii and Facklami tabacinasalis as Falseniella iganva gen. nov., comb. nov., Hutsoniella ignava gen. nov., comb. nov., and Ruoffia tabacinasalis gen. nov., comb. nov and description of Ruoffia haltotolerans sp. nov., isolated from hypersaline Inland Sea of Qatar.</title>
        <authorList>
            <person name="Fotedar R."/>
            <person name="Sankaranarayanan K."/>
            <person name="Lawson P."/>
            <person name="Caldwell M."/>
            <person name="Zeyara A."/>
            <person name="Al Malki A."/>
            <person name="Ali M."/>
        </authorList>
    </citation>
    <scope>NUCLEOTIDE SEQUENCE [LARGE SCALE GENOMIC DNA]</scope>
    <source>
        <strain evidence="1 2">INB8</strain>
    </source>
</reference>
<dbReference type="Gene3D" id="1.20.120.20">
    <property type="entry name" value="Apolipoprotein"/>
    <property type="match status" value="1"/>
</dbReference>
<dbReference type="SUPFAM" id="SSF58113">
    <property type="entry name" value="Apolipoprotein A-I"/>
    <property type="match status" value="1"/>
</dbReference>
<dbReference type="RefSeq" id="WP_218929918.1">
    <property type="nucleotide sequence ID" value="NZ_JACAOA010000001.1"/>
</dbReference>
<accession>A0A839A2E3</accession>